<accession>A0ABD3TB97</accession>
<sequence length="78" mass="9386">MWNRSKHSCSYWLALLVNKYHSIVIKFDFAPITTTTLHCSTNYNTIINPFTLFTLFTLFHFHFATTECFFHRHNYFVS</sequence>
<dbReference type="EMBL" id="JBJXBP010000004">
    <property type="protein sequence ID" value="KAL3833802.1"/>
    <property type="molecule type" value="Genomic_DNA"/>
</dbReference>
<evidence type="ECO:0000313" key="3">
    <source>
        <dbReference type="Proteomes" id="UP001634393"/>
    </source>
</evidence>
<name>A0ABD3TB97_9LAMI</name>
<proteinExistence type="predicted"/>
<dbReference type="AlphaFoldDB" id="A0ABD3TB97"/>
<reference evidence="1 3" key="1">
    <citation type="submission" date="2024-12" db="EMBL/GenBank/DDBJ databases">
        <title>The unique morphological basis and parallel evolutionary history of personate flowers in Penstemon.</title>
        <authorList>
            <person name="Depatie T.H."/>
            <person name="Wessinger C.A."/>
        </authorList>
    </citation>
    <scope>NUCLEOTIDE SEQUENCE [LARGE SCALE GENOMIC DNA]</scope>
    <source>
        <strain evidence="1">WTNN_2</strain>
        <tissue evidence="1">Leaf</tissue>
    </source>
</reference>
<protein>
    <submittedName>
        <fullName evidence="1">Uncharacterized protein</fullName>
    </submittedName>
</protein>
<gene>
    <name evidence="1" type="ORF">ACJIZ3_008536</name>
    <name evidence="2" type="ORF">ACJIZ3_008538</name>
</gene>
<evidence type="ECO:0000313" key="1">
    <source>
        <dbReference type="EMBL" id="KAL3833800.1"/>
    </source>
</evidence>
<keyword evidence="3" id="KW-1185">Reference proteome</keyword>
<dbReference type="Proteomes" id="UP001634393">
    <property type="component" value="Unassembled WGS sequence"/>
</dbReference>
<comment type="caution">
    <text evidence="1">The sequence shown here is derived from an EMBL/GenBank/DDBJ whole genome shotgun (WGS) entry which is preliminary data.</text>
</comment>
<evidence type="ECO:0000313" key="2">
    <source>
        <dbReference type="EMBL" id="KAL3833802.1"/>
    </source>
</evidence>
<organism evidence="1 3">
    <name type="scientific">Penstemon smallii</name>
    <dbReference type="NCBI Taxonomy" id="265156"/>
    <lineage>
        <taxon>Eukaryota</taxon>
        <taxon>Viridiplantae</taxon>
        <taxon>Streptophyta</taxon>
        <taxon>Embryophyta</taxon>
        <taxon>Tracheophyta</taxon>
        <taxon>Spermatophyta</taxon>
        <taxon>Magnoliopsida</taxon>
        <taxon>eudicotyledons</taxon>
        <taxon>Gunneridae</taxon>
        <taxon>Pentapetalae</taxon>
        <taxon>asterids</taxon>
        <taxon>lamiids</taxon>
        <taxon>Lamiales</taxon>
        <taxon>Plantaginaceae</taxon>
        <taxon>Cheloneae</taxon>
        <taxon>Penstemon</taxon>
    </lineage>
</organism>
<dbReference type="EMBL" id="JBJXBP010000004">
    <property type="protein sequence ID" value="KAL3833800.1"/>
    <property type="molecule type" value="Genomic_DNA"/>
</dbReference>